<gene>
    <name evidence="1" type="ORF">CJ305_17805</name>
</gene>
<sequence length="185" mass="21391">MIWNLDKISTGEFLLLNDQQALPYWYLQSMFNFTPRFGNFKAKRLGELEFGEIANIKSSITKTDFERIVEIFTLIFGIKRSQFINAPVTDFLNAIGWLRLSIEELIIKEYNALKSDTDPDMQAAGVERLSVFAEMNTLIGIGQQYGKSPQEIETWPYNMVFTLMLHNKILSEVQKNYSEIKSKAK</sequence>
<organism evidence="1 2">
    <name type="scientific">Leeuwenhoekiella nanhaiensis</name>
    <dbReference type="NCBI Taxonomy" id="1655491"/>
    <lineage>
        <taxon>Bacteria</taxon>
        <taxon>Pseudomonadati</taxon>
        <taxon>Bacteroidota</taxon>
        <taxon>Flavobacteriia</taxon>
        <taxon>Flavobacteriales</taxon>
        <taxon>Flavobacteriaceae</taxon>
        <taxon>Leeuwenhoekiella</taxon>
    </lineage>
</organism>
<evidence type="ECO:0000313" key="1">
    <source>
        <dbReference type="EMBL" id="PHQ27860.1"/>
    </source>
</evidence>
<dbReference type="OrthoDB" id="1444185at2"/>
<name>A0A2G1VMN4_9FLAO</name>
<dbReference type="RefSeq" id="WP_099647657.1">
    <property type="nucleotide sequence ID" value="NZ_KZ319306.1"/>
</dbReference>
<keyword evidence="2" id="KW-1185">Reference proteome</keyword>
<evidence type="ECO:0000313" key="2">
    <source>
        <dbReference type="Proteomes" id="UP000229433"/>
    </source>
</evidence>
<dbReference type="EMBL" id="NQXA01000026">
    <property type="protein sequence ID" value="PHQ27860.1"/>
    <property type="molecule type" value="Genomic_DNA"/>
</dbReference>
<comment type="caution">
    <text evidence="1">The sequence shown here is derived from an EMBL/GenBank/DDBJ whole genome shotgun (WGS) entry which is preliminary data.</text>
</comment>
<dbReference type="Proteomes" id="UP000229433">
    <property type="component" value="Unassembled WGS sequence"/>
</dbReference>
<accession>A0A2G1VMN4</accession>
<proteinExistence type="predicted"/>
<dbReference type="AlphaFoldDB" id="A0A2G1VMN4"/>
<protein>
    <submittedName>
        <fullName evidence="1">Uncharacterized protein</fullName>
    </submittedName>
</protein>
<reference evidence="1 2" key="1">
    <citation type="submission" date="2017-08" db="EMBL/GenBank/DDBJ databases">
        <title>The whole genome shortgun sequences of strain Leeuwenhoekiella nanhaiensis G18 from the South China Sea.</title>
        <authorList>
            <person name="Liu Q."/>
        </authorList>
    </citation>
    <scope>NUCLEOTIDE SEQUENCE [LARGE SCALE GENOMIC DNA]</scope>
    <source>
        <strain evidence="1 2">G18</strain>
    </source>
</reference>